<protein>
    <submittedName>
        <fullName evidence="3">Feruloyl esterase</fullName>
    </submittedName>
</protein>
<organism evidence="3 4">
    <name type="scientific">Noviherbaspirillum aridicola</name>
    <dbReference type="NCBI Taxonomy" id="2849687"/>
    <lineage>
        <taxon>Bacteria</taxon>
        <taxon>Pseudomonadati</taxon>
        <taxon>Pseudomonadota</taxon>
        <taxon>Betaproteobacteria</taxon>
        <taxon>Burkholderiales</taxon>
        <taxon>Oxalobacteraceae</taxon>
        <taxon>Noviherbaspirillum</taxon>
    </lineage>
</organism>
<evidence type="ECO:0000313" key="4">
    <source>
        <dbReference type="Proteomes" id="UP000887222"/>
    </source>
</evidence>
<dbReference type="RefSeq" id="WP_220809258.1">
    <property type="nucleotide sequence ID" value="NZ_BPMK01000012.1"/>
</dbReference>
<evidence type="ECO:0000256" key="2">
    <source>
        <dbReference type="ARBA" id="ARBA00022801"/>
    </source>
</evidence>
<sequence length="339" mass="37001">MRVLRWKRLLSTALAAILAVPVMTFALGRWSGWPIDWGGQGLLTEVDDFGSNPGQLRMFKYVPEGLAPGRPLVVALHGCTQQASGYDDETGWVALADRHRFALLLPQQTVNIARCFRWFDLAHSRRDQGEALSIRQMVEKMVGDHRINANRVHVTGLSAGGAMTAVMMAAYPEMFAGGAIIAGVPYRCAGNESEAQSSCGLFGRPLARGKDMTPRQWGDLVRAAGGHQGPFPRVSLWHGNRDATVNPVVLNELMEQWTDAHGIDQTPDVEDQPAGHLHRRYQDSEGRALVETWLIEGLGHGTPVNPGAGDEHCGRAASFVLAAGICSSAYILRFWGLDE</sequence>
<dbReference type="InterPro" id="IPR029058">
    <property type="entry name" value="AB_hydrolase_fold"/>
</dbReference>
<keyword evidence="1" id="KW-0732">Signal</keyword>
<dbReference type="InterPro" id="IPR050955">
    <property type="entry name" value="Plant_Biomass_Hydrol_Est"/>
</dbReference>
<dbReference type="Pfam" id="PF10503">
    <property type="entry name" value="Esterase_PHB"/>
    <property type="match status" value="1"/>
</dbReference>
<dbReference type="InterPro" id="IPR010126">
    <property type="entry name" value="Esterase_phb"/>
</dbReference>
<dbReference type="Proteomes" id="UP000887222">
    <property type="component" value="Unassembled WGS sequence"/>
</dbReference>
<accession>A0ABQ4Q7T3</accession>
<dbReference type="NCBIfam" id="TIGR01840">
    <property type="entry name" value="esterase_phb"/>
    <property type="match status" value="1"/>
</dbReference>
<dbReference type="Gene3D" id="3.40.50.1820">
    <property type="entry name" value="alpha/beta hydrolase"/>
    <property type="match status" value="1"/>
</dbReference>
<proteinExistence type="predicted"/>
<keyword evidence="2" id="KW-0378">Hydrolase</keyword>
<evidence type="ECO:0000313" key="3">
    <source>
        <dbReference type="EMBL" id="GIZ52840.1"/>
    </source>
</evidence>
<name>A0ABQ4Q7T3_9BURK</name>
<reference evidence="3 4" key="1">
    <citation type="journal article" date="2022" name="Int. J. Syst. Evol. Microbiol.">
        <title>Noviherbaspirillum aridicola sp. nov., isolated from an arid soil in Pakistan.</title>
        <authorList>
            <person name="Khan I.U."/>
            <person name="Saqib M."/>
            <person name="Amin A."/>
            <person name="Hussain F."/>
            <person name="Li L."/>
            <person name="Liu Y.H."/>
            <person name="Fang B.Z."/>
            <person name="Ahmed I."/>
            <person name="Li W.J."/>
        </authorList>
    </citation>
    <scope>NUCLEOTIDE SEQUENCE [LARGE SCALE GENOMIC DNA]</scope>
    <source>
        <strain evidence="3 4">NCCP-691</strain>
    </source>
</reference>
<comment type="caution">
    <text evidence="3">The sequence shown here is derived from an EMBL/GenBank/DDBJ whole genome shotgun (WGS) entry which is preliminary data.</text>
</comment>
<evidence type="ECO:0000256" key="1">
    <source>
        <dbReference type="ARBA" id="ARBA00022729"/>
    </source>
</evidence>
<gene>
    <name evidence="3" type="ORF">NCCP691_28540</name>
</gene>
<dbReference type="EMBL" id="BPMK01000012">
    <property type="protein sequence ID" value="GIZ52840.1"/>
    <property type="molecule type" value="Genomic_DNA"/>
</dbReference>
<dbReference type="SUPFAM" id="SSF53474">
    <property type="entry name" value="alpha/beta-Hydrolases"/>
    <property type="match status" value="2"/>
</dbReference>
<dbReference type="PANTHER" id="PTHR43037">
    <property type="entry name" value="UNNAMED PRODUCT-RELATED"/>
    <property type="match status" value="1"/>
</dbReference>
<keyword evidence="4" id="KW-1185">Reference proteome</keyword>
<dbReference type="PANTHER" id="PTHR43037:SF1">
    <property type="entry name" value="BLL1128 PROTEIN"/>
    <property type="match status" value="1"/>
</dbReference>